<proteinExistence type="predicted"/>
<dbReference type="PANTHER" id="PTHR45138">
    <property type="entry name" value="REGULATORY COMPONENTS OF SENSORY TRANSDUCTION SYSTEM"/>
    <property type="match status" value="1"/>
</dbReference>
<dbReference type="InterPro" id="IPR050469">
    <property type="entry name" value="Diguanylate_Cyclase"/>
</dbReference>
<reference evidence="3 4" key="1">
    <citation type="submission" date="2016-10" db="EMBL/GenBank/DDBJ databases">
        <authorList>
            <person name="de Groot N.N."/>
        </authorList>
    </citation>
    <scope>NUCLEOTIDE SEQUENCE [LARGE SCALE GENOMIC DNA]</scope>
    <source>
        <strain evidence="3 4">DSM 21633</strain>
    </source>
</reference>
<dbReference type="GO" id="GO:0052621">
    <property type="term" value="F:diguanylate cyclase activity"/>
    <property type="evidence" value="ECO:0007669"/>
    <property type="project" value="TreeGrafter"/>
</dbReference>
<keyword evidence="1" id="KW-0472">Membrane</keyword>
<feature type="transmembrane region" description="Helical" evidence="1">
    <location>
        <begin position="48"/>
        <end position="67"/>
    </location>
</feature>
<gene>
    <name evidence="3" type="ORF">SAMN05216362_10213</name>
</gene>
<dbReference type="SUPFAM" id="SSF55073">
    <property type="entry name" value="Nucleotide cyclase"/>
    <property type="match status" value="1"/>
</dbReference>
<dbReference type="InterPro" id="IPR043128">
    <property type="entry name" value="Rev_trsase/Diguanyl_cyclase"/>
</dbReference>
<dbReference type="CDD" id="cd01949">
    <property type="entry name" value="GGDEF"/>
    <property type="match status" value="1"/>
</dbReference>
<evidence type="ECO:0000256" key="1">
    <source>
        <dbReference type="SAM" id="Phobius"/>
    </source>
</evidence>
<keyword evidence="1" id="KW-1133">Transmembrane helix</keyword>
<dbReference type="SMART" id="SM00267">
    <property type="entry name" value="GGDEF"/>
    <property type="match status" value="1"/>
</dbReference>
<feature type="transmembrane region" description="Helical" evidence="1">
    <location>
        <begin position="149"/>
        <end position="170"/>
    </location>
</feature>
<feature type="transmembrane region" description="Helical" evidence="1">
    <location>
        <begin position="124"/>
        <end position="143"/>
    </location>
</feature>
<organism evidence="3 4">
    <name type="scientific">Piscibacillus halophilus</name>
    <dbReference type="NCBI Taxonomy" id="571933"/>
    <lineage>
        <taxon>Bacteria</taxon>
        <taxon>Bacillati</taxon>
        <taxon>Bacillota</taxon>
        <taxon>Bacilli</taxon>
        <taxon>Bacillales</taxon>
        <taxon>Bacillaceae</taxon>
        <taxon>Piscibacillus</taxon>
    </lineage>
</organism>
<dbReference type="InterPro" id="IPR029787">
    <property type="entry name" value="Nucleotide_cyclase"/>
</dbReference>
<dbReference type="NCBIfam" id="TIGR00254">
    <property type="entry name" value="GGDEF"/>
    <property type="match status" value="1"/>
</dbReference>
<dbReference type="PANTHER" id="PTHR45138:SF9">
    <property type="entry name" value="DIGUANYLATE CYCLASE DGCM-RELATED"/>
    <property type="match status" value="1"/>
</dbReference>
<keyword evidence="4" id="KW-1185">Reference proteome</keyword>
<evidence type="ECO:0000313" key="4">
    <source>
        <dbReference type="Proteomes" id="UP000199427"/>
    </source>
</evidence>
<feature type="transmembrane region" description="Helical" evidence="1">
    <location>
        <begin position="12"/>
        <end position="32"/>
    </location>
</feature>
<evidence type="ECO:0000313" key="3">
    <source>
        <dbReference type="EMBL" id="SEP65007.1"/>
    </source>
</evidence>
<protein>
    <submittedName>
        <fullName evidence="3">Diguanylate cyclase (GGDEF) domain-containing protein</fullName>
    </submittedName>
</protein>
<dbReference type="PROSITE" id="PS50887">
    <property type="entry name" value="GGDEF"/>
    <property type="match status" value="1"/>
</dbReference>
<accession>A0A1H8ZL53</accession>
<dbReference type="STRING" id="571933.SAMN05216362_10213"/>
<dbReference type="EMBL" id="FOES01000002">
    <property type="protein sequence ID" value="SEP65007.1"/>
    <property type="molecule type" value="Genomic_DNA"/>
</dbReference>
<keyword evidence="1" id="KW-0812">Transmembrane</keyword>
<dbReference type="Pfam" id="PF00990">
    <property type="entry name" value="GGDEF"/>
    <property type="match status" value="1"/>
</dbReference>
<evidence type="ECO:0000259" key="2">
    <source>
        <dbReference type="PROSITE" id="PS50887"/>
    </source>
</evidence>
<dbReference type="AlphaFoldDB" id="A0A1H8ZL53"/>
<dbReference type="RefSeq" id="WP_177176306.1">
    <property type="nucleotide sequence ID" value="NZ_FOES01000002.1"/>
</dbReference>
<dbReference type="Gene3D" id="3.30.70.270">
    <property type="match status" value="1"/>
</dbReference>
<name>A0A1H8ZL53_9BACI</name>
<feature type="domain" description="GGDEF" evidence="2">
    <location>
        <begin position="214"/>
        <end position="348"/>
    </location>
</feature>
<dbReference type="InterPro" id="IPR000160">
    <property type="entry name" value="GGDEF_dom"/>
</dbReference>
<sequence>MKRLYLTDIQIEQLFSVIRWFFLIVCGFLFYYEPLRQELQLSLETVDYLMIVAISYMLITQLTLFFVNKQKKLTRFIIKAAILMDFLVIFWLIALTGGINSWFVPVVYLFLIHGTIYWRAKGTIFAVIFTILGYTAVSFYQVNELTSNVLWTYIFNVVFFIIIGLFANTLTRREREYQKEHVTFQDQFVKDYITGLYNHRSFQNTLTKLTQSDKEFTLILADIDNFKQINDRVGHTLGDQVLSAFGNTLQHQLDKAESYSFRYGGEEFAIILFDRHKRFIEQQVKEWNILFQHGIQLIPELKDMNITISYGVAFAQPEDYKEDVLNRAEEHLYLAKSNGKDQIMFQESFERIGESR</sequence>
<dbReference type="Proteomes" id="UP000199427">
    <property type="component" value="Unassembled WGS sequence"/>
</dbReference>